<evidence type="ECO:0000256" key="3">
    <source>
        <dbReference type="SAM" id="MobiDB-lite"/>
    </source>
</evidence>
<evidence type="ECO:0000256" key="1">
    <source>
        <dbReference type="ARBA" id="ARBA00023125"/>
    </source>
</evidence>
<sequence length="209" mass="23206">MSPITMKTTDDGRSTRWENHRTERRLELARAARKAVHQHGPEISMDEIATYAGTSKSIVYRYFVDKPGLQTAVGEAVVKQIQEEIAAAAQAATSPKDALWSMVEVYLSMIEHSPNVYYFVTHNTTVPFLESLADTVAKPFAQTMAASQIDAAAWGTGAVGFIRSTSEWWLTNIDSPGMPTKEELTDRIARWLWSGIRTANVTNEPTVQS</sequence>
<evidence type="ECO:0000313" key="5">
    <source>
        <dbReference type="EMBL" id="XBH21502.1"/>
    </source>
</evidence>
<proteinExistence type="predicted"/>
<organism evidence="5">
    <name type="scientific">Jonesiaceae bacterium BS-20</name>
    <dbReference type="NCBI Taxonomy" id="3120821"/>
    <lineage>
        <taxon>Bacteria</taxon>
        <taxon>Bacillati</taxon>
        <taxon>Actinomycetota</taxon>
        <taxon>Actinomycetes</taxon>
        <taxon>Micrococcales</taxon>
        <taxon>Jonesiaceae</taxon>
    </lineage>
</organism>
<dbReference type="InterPro" id="IPR001647">
    <property type="entry name" value="HTH_TetR"/>
</dbReference>
<feature type="DNA-binding region" description="H-T-H motif" evidence="2">
    <location>
        <begin position="44"/>
        <end position="63"/>
    </location>
</feature>
<dbReference type="SUPFAM" id="SSF48498">
    <property type="entry name" value="Tetracyclin repressor-like, C-terminal domain"/>
    <property type="match status" value="1"/>
</dbReference>
<dbReference type="SUPFAM" id="SSF46689">
    <property type="entry name" value="Homeodomain-like"/>
    <property type="match status" value="1"/>
</dbReference>
<keyword evidence="1 2" id="KW-0238">DNA-binding</keyword>
<dbReference type="Pfam" id="PF00440">
    <property type="entry name" value="TetR_N"/>
    <property type="match status" value="1"/>
</dbReference>
<accession>A0AAU7DTK2</accession>
<dbReference type="GO" id="GO:0000976">
    <property type="term" value="F:transcription cis-regulatory region binding"/>
    <property type="evidence" value="ECO:0007669"/>
    <property type="project" value="TreeGrafter"/>
</dbReference>
<gene>
    <name evidence="5" type="ORF">V5R04_15030</name>
</gene>
<protein>
    <submittedName>
        <fullName evidence="5">TetR/AcrR family transcriptional regulator</fullName>
    </submittedName>
</protein>
<evidence type="ECO:0000259" key="4">
    <source>
        <dbReference type="PROSITE" id="PS50977"/>
    </source>
</evidence>
<dbReference type="PANTHER" id="PTHR30055">
    <property type="entry name" value="HTH-TYPE TRANSCRIPTIONAL REGULATOR RUTR"/>
    <property type="match status" value="1"/>
</dbReference>
<feature type="domain" description="HTH tetR-type" evidence="4">
    <location>
        <begin position="22"/>
        <end position="81"/>
    </location>
</feature>
<name>A0AAU7DTK2_9MICO</name>
<dbReference type="GO" id="GO:0003700">
    <property type="term" value="F:DNA-binding transcription factor activity"/>
    <property type="evidence" value="ECO:0007669"/>
    <property type="project" value="TreeGrafter"/>
</dbReference>
<dbReference type="InterPro" id="IPR036271">
    <property type="entry name" value="Tet_transcr_reg_TetR-rel_C_sf"/>
</dbReference>
<dbReference type="PROSITE" id="PS50977">
    <property type="entry name" value="HTH_TETR_2"/>
    <property type="match status" value="1"/>
</dbReference>
<dbReference type="EMBL" id="CP146203">
    <property type="protein sequence ID" value="XBH21502.1"/>
    <property type="molecule type" value="Genomic_DNA"/>
</dbReference>
<dbReference type="InterPro" id="IPR050109">
    <property type="entry name" value="HTH-type_TetR-like_transc_reg"/>
</dbReference>
<evidence type="ECO:0000256" key="2">
    <source>
        <dbReference type="PROSITE-ProRule" id="PRU00335"/>
    </source>
</evidence>
<dbReference type="Gene3D" id="1.10.357.10">
    <property type="entry name" value="Tetracycline Repressor, domain 2"/>
    <property type="match status" value="1"/>
</dbReference>
<feature type="compositionally biased region" description="Basic and acidic residues" evidence="3">
    <location>
        <begin position="8"/>
        <end position="20"/>
    </location>
</feature>
<dbReference type="InterPro" id="IPR009057">
    <property type="entry name" value="Homeodomain-like_sf"/>
</dbReference>
<feature type="region of interest" description="Disordered" evidence="3">
    <location>
        <begin position="1"/>
        <end position="20"/>
    </location>
</feature>
<reference evidence="5" key="1">
    <citation type="submission" date="2024-02" db="EMBL/GenBank/DDBJ databases">
        <title>Tomenella chthoni gen. nov. sp. nov., a member of the family Jonesiaceae isolated from bat guano.</title>
        <authorList>
            <person name="Miller S.L."/>
            <person name="King J."/>
            <person name="Sankaranarayanan K."/>
            <person name="Lawson P.A."/>
        </authorList>
    </citation>
    <scope>NUCLEOTIDE SEQUENCE</scope>
    <source>
        <strain evidence="5">BS-20</strain>
    </source>
</reference>
<dbReference type="PANTHER" id="PTHR30055:SF160">
    <property type="entry name" value="TRANSCRIPTIONAL REGULATORY PROTEIN (PROBABLY ASNC-FAMILY)-RELATED"/>
    <property type="match status" value="1"/>
</dbReference>
<dbReference type="AlphaFoldDB" id="A0AAU7DTK2"/>